<evidence type="ECO:0000256" key="1">
    <source>
        <dbReference type="ARBA" id="ARBA00004429"/>
    </source>
</evidence>
<evidence type="ECO:0000256" key="4">
    <source>
        <dbReference type="ARBA" id="ARBA00022519"/>
    </source>
</evidence>
<dbReference type="Pfam" id="PF00528">
    <property type="entry name" value="BPD_transp_1"/>
    <property type="match status" value="1"/>
</dbReference>
<dbReference type="PANTHER" id="PTHR43357">
    <property type="entry name" value="INNER MEMBRANE ABC TRANSPORTER PERMEASE PROTEIN YDCV"/>
    <property type="match status" value="1"/>
</dbReference>
<evidence type="ECO:0000256" key="2">
    <source>
        <dbReference type="ARBA" id="ARBA00022448"/>
    </source>
</evidence>
<organism evidence="10">
    <name type="scientific">freshwater metagenome</name>
    <dbReference type="NCBI Taxonomy" id="449393"/>
    <lineage>
        <taxon>unclassified sequences</taxon>
        <taxon>metagenomes</taxon>
        <taxon>ecological metagenomes</taxon>
    </lineage>
</organism>
<keyword evidence="4" id="KW-0997">Cell inner membrane</keyword>
<feature type="transmembrane region" description="Helical" evidence="8">
    <location>
        <begin position="92"/>
        <end position="114"/>
    </location>
</feature>
<dbReference type="Gene3D" id="1.10.3720.10">
    <property type="entry name" value="MetI-like"/>
    <property type="match status" value="1"/>
</dbReference>
<evidence type="ECO:0000256" key="6">
    <source>
        <dbReference type="ARBA" id="ARBA00022989"/>
    </source>
</evidence>
<evidence type="ECO:0000256" key="7">
    <source>
        <dbReference type="ARBA" id="ARBA00023136"/>
    </source>
</evidence>
<keyword evidence="6 8" id="KW-1133">Transmembrane helix</keyword>
<dbReference type="EMBL" id="CAEZTF010000043">
    <property type="protein sequence ID" value="CAB4557918.1"/>
    <property type="molecule type" value="Genomic_DNA"/>
</dbReference>
<feature type="transmembrane region" description="Helical" evidence="8">
    <location>
        <begin position="47"/>
        <end position="72"/>
    </location>
</feature>
<dbReference type="SUPFAM" id="SSF161098">
    <property type="entry name" value="MetI-like"/>
    <property type="match status" value="1"/>
</dbReference>
<evidence type="ECO:0000256" key="5">
    <source>
        <dbReference type="ARBA" id="ARBA00022692"/>
    </source>
</evidence>
<feature type="domain" description="ABC transmembrane type-1" evidence="9">
    <location>
        <begin position="1"/>
        <end position="114"/>
    </location>
</feature>
<dbReference type="PANTHER" id="PTHR43357:SF4">
    <property type="entry name" value="INNER MEMBRANE ABC TRANSPORTER PERMEASE PROTEIN YDCV"/>
    <property type="match status" value="1"/>
</dbReference>
<keyword evidence="5 8" id="KW-0812">Transmembrane</keyword>
<proteinExistence type="predicted"/>
<evidence type="ECO:0000259" key="9">
    <source>
        <dbReference type="PROSITE" id="PS50928"/>
    </source>
</evidence>
<keyword evidence="2" id="KW-0813">Transport</keyword>
<protein>
    <submittedName>
        <fullName evidence="10">Unannotated protein</fullName>
    </submittedName>
</protein>
<name>A0A6J6D8J0_9ZZZZ</name>
<comment type="subcellular location">
    <subcellularLocation>
        <location evidence="1">Cell inner membrane</location>
        <topology evidence="1">Multi-pass membrane protein</topology>
    </subcellularLocation>
</comment>
<accession>A0A6J6D8J0</accession>
<keyword evidence="3" id="KW-1003">Cell membrane</keyword>
<dbReference type="GO" id="GO:0005886">
    <property type="term" value="C:plasma membrane"/>
    <property type="evidence" value="ECO:0007669"/>
    <property type="project" value="UniProtKB-SubCell"/>
</dbReference>
<gene>
    <name evidence="10" type="ORF">UFOPK1618_00331</name>
</gene>
<sequence length="127" mass="13585">MALPLVVRIIYPALNSIGSEHREAASLAGASSRQTWWHIEVGIIRNVIFTAIGFALIAGIGEFGAASLLAYGDQATLPTVLYALISRPGGQNFGMAMAVCTIVIVLTFVLVFSVSSRTLRRPRLIAK</sequence>
<dbReference type="AlphaFoldDB" id="A0A6J6D8J0"/>
<keyword evidence="7 8" id="KW-0472">Membrane</keyword>
<evidence type="ECO:0000256" key="8">
    <source>
        <dbReference type="SAM" id="Phobius"/>
    </source>
</evidence>
<dbReference type="GO" id="GO:0055085">
    <property type="term" value="P:transmembrane transport"/>
    <property type="evidence" value="ECO:0007669"/>
    <property type="project" value="InterPro"/>
</dbReference>
<dbReference type="CDD" id="cd06261">
    <property type="entry name" value="TM_PBP2"/>
    <property type="match status" value="1"/>
</dbReference>
<reference evidence="10" key="1">
    <citation type="submission" date="2020-05" db="EMBL/GenBank/DDBJ databases">
        <authorList>
            <person name="Chiriac C."/>
            <person name="Salcher M."/>
            <person name="Ghai R."/>
            <person name="Kavagutti S V."/>
        </authorList>
    </citation>
    <scope>NUCLEOTIDE SEQUENCE</scope>
</reference>
<dbReference type="PROSITE" id="PS50928">
    <property type="entry name" value="ABC_TM1"/>
    <property type="match status" value="1"/>
</dbReference>
<evidence type="ECO:0000313" key="10">
    <source>
        <dbReference type="EMBL" id="CAB4557918.1"/>
    </source>
</evidence>
<dbReference type="InterPro" id="IPR000515">
    <property type="entry name" value="MetI-like"/>
</dbReference>
<dbReference type="InterPro" id="IPR035906">
    <property type="entry name" value="MetI-like_sf"/>
</dbReference>
<evidence type="ECO:0000256" key="3">
    <source>
        <dbReference type="ARBA" id="ARBA00022475"/>
    </source>
</evidence>